<evidence type="ECO:0000313" key="3">
    <source>
        <dbReference type="Proteomes" id="UP000823388"/>
    </source>
</evidence>
<feature type="region of interest" description="Disordered" evidence="1">
    <location>
        <begin position="66"/>
        <end position="95"/>
    </location>
</feature>
<keyword evidence="3" id="KW-1185">Reference proteome</keyword>
<proteinExistence type="predicted"/>
<reference evidence="2" key="1">
    <citation type="submission" date="2020-05" db="EMBL/GenBank/DDBJ databases">
        <title>WGS assembly of Panicum virgatum.</title>
        <authorList>
            <person name="Lovell J.T."/>
            <person name="Jenkins J."/>
            <person name="Shu S."/>
            <person name="Juenger T.E."/>
            <person name="Schmutz J."/>
        </authorList>
    </citation>
    <scope>NUCLEOTIDE SEQUENCE</scope>
    <source>
        <strain evidence="2">AP13</strain>
    </source>
</reference>
<accession>A0A8T0NRA5</accession>
<protein>
    <submittedName>
        <fullName evidence="2">Uncharacterized protein</fullName>
    </submittedName>
</protein>
<organism evidence="2 3">
    <name type="scientific">Panicum virgatum</name>
    <name type="common">Blackwell switchgrass</name>
    <dbReference type="NCBI Taxonomy" id="38727"/>
    <lineage>
        <taxon>Eukaryota</taxon>
        <taxon>Viridiplantae</taxon>
        <taxon>Streptophyta</taxon>
        <taxon>Embryophyta</taxon>
        <taxon>Tracheophyta</taxon>
        <taxon>Spermatophyta</taxon>
        <taxon>Magnoliopsida</taxon>
        <taxon>Liliopsida</taxon>
        <taxon>Poales</taxon>
        <taxon>Poaceae</taxon>
        <taxon>PACMAD clade</taxon>
        <taxon>Panicoideae</taxon>
        <taxon>Panicodae</taxon>
        <taxon>Paniceae</taxon>
        <taxon>Panicinae</taxon>
        <taxon>Panicum</taxon>
        <taxon>Panicum sect. Hiantes</taxon>
    </lineage>
</organism>
<evidence type="ECO:0000256" key="1">
    <source>
        <dbReference type="SAM" id="MobiDB-lite"/>
    </source>
</evidence>
<sequence>MPEGQLQHGFSGHHVAARGSGDGGGARFAEGGCGSGAKGCGDVLAEGPGGICGGGLAAPGVICCGRPRRPRRRDGGSGRERMIPPSLTDQGGRIHGSAGEVVATSATPIAHRVLC</sequence>
<dbReference type="EMBL" id="CM029053">
    <property type="protein sequence ID" value="KAG2550532.1"/>
    <property type="molecule type" value="Genomic_DNA"/>
</dbReference>
<feature type="region of interest" description="Disordered" evidence="1">
    <location>
        <begin position="1"/>
        <end position="28"/>
    </location>
</feature>
<dbReference type="AlphaFoldDB" id="A0A8T0NRA5"/>
<evidence type="ECO:0000313" key="2">
    <source>
        <dbReference type="EMBL" id="KAG2550532.1"/>
    </source>
</evidence>
<comment type="caution">
    <text evidence="2">The sequence shown here is derived from an EMBL/GenBank/DDBJ whole genome shotgun (WGS) entry which is preliminary data.</text>
</comment>
<dbReference type="Proteomes" id="UP000823388">
    <property type="component" value="Chromosome 9K"/>
</dbReference>
<name>A0A8T0NRA5_PANVG</name>
<gene>
    <name evidence="2" type="ORF">PVAP13_9KG333600</name>
</gene>
<feature type="compositionally biased region" description="Basic and acidic residues" evidence="1">
    <location>
        <begin position="73"/>
        <end position="82"/>
    </location>
</feature>